<dbReference type="Proteomes" id="UP000324800">
    <property type="component" value="Unassembled WGS sequence"/>
</dbReference>
<feature type="compositionally biased region" description="Low complexity" evidence="1">
    <location>
        <begin position="97"/>
        <end position="140"/>
    </location>
</feature>
<evidence type="ECO:0000313" key="3">
    <source>
        <dbReference type="Proteomes" id="UP000324800"/>
    </source>
</evidence>
<organism evidence="2 3">
    <name type="scientific">Streblomastix strix</name>
    <dbReference type="NCBI Taxonomy" id="222440"/>
    <lineage>
        <taxon>Eukaryota</taxon>
        <taxon>Metamonada</taxon>
        <taxon>Preaxostyla</taxon>
        <taxon>Oxymonadida</taxon>
        <taxon>Streblomastigidae</taxon>
        <taxon>Streblomastix</taxon>
    </lineage>
</organism>
<gene>
    <name evidence="2" type="ORF">EZS28_043707</name>
</gene>
<reference evidence="2 3" key="1">
    <citation type="submission" date="2019-03" db="EMBL/GenBank/DDBJ databases">
        <title>Single cell metagenomics reveals metabolic interactions within the superorganism composed of flagellate Streblomastix strix and complex community of Bacteroidetes bacteria on its surface.</title>
        <authorList>
            <person name="Treitli S.C."/>
            <person name="Kolisko M."/>
            <person name="Husnik F."/>
            <person name="Keeling P."/>
            <person name="Hampl V."/>
        </authorList>
    </citation>
    <scope>NUCLEOTIDE SEQUENCE [LARGE SCALE GENOMIC DNA]</scope>
    <source>
        <strain evidence="2">ST1C</strain>
    </source>
</reference>
<protein>
    <submittedName>
        <fullName evidence="2">Uncharacterized protein</fullName>
    </submittedName>
</protein>
<accession>A0A5J4TQK5</accession>
<name>A0A5J4TQK5_9EUKA</name>
<sequence>MARDNSEFFQLRVKITCVDMDHFCAPFMVLSHQHLQKQRSGGGFQNIISRELQSDVSILSAEHLKLLSFLNFVLVETDSQSNYEELKRIAEQAQRQWEDQQQQYEQQLQSPPATPSNSSNLLSPFSPSQRQQLLQQQQQSTYSRQNSLYQTNITSSIQNNQPQNRMNIQIHEPQLMTGKSQANTPTNYQTQRDPFDDQTIAEVEMNRHLSTHKLSTVGSQIFGSKPLSYTKSFVYAIQQQQPKETQAIAVVGSSQINIQSLITVLQFGKSVNLLVPMSKSGQYMAKVVPDSMTFWKQGGVVDV</sequence>
<dbReference type="AlphaFoldDB" id="A0A5J4TQK5"/>
<comment type="caution">
    <text evidence="2">The sequence shown here is derived from an EMBL/GenBank/DDBJ whole genome shotgun (WGS) entry which is preliminary data.</text>
</comment>
<evidence type="ECO:0000256" key="1">
    <source>
        <dbReference type="SAM" id="MobiDB-lite"/>
    </source>
</evidence>
<proteinExistence type="predicted"/>
<dbReference type="EMBL" id="SNRW01026480">
    <property type="protein sequence ID" value="KAA6360766.1"/>
    <property type="molecule type" value="Genomic_DNA"/>
</dbReference>
<evidence type="ECO:0000313" key="2">
    <source>
        <dbReference type="EMBL" id="KAA6360766.1"/>
    </source>
</evidence>
<feature type="region of interest" description="Disordered" evidence="1">
    <location>
        <begin position="97"/>
        <end position="141"/>
    </location>
</feature>